<dbReference type="OrthoDB" id="9800416at2"/>
<evidence type="ECO:0000256" key="6">
    <source>
        <dbReference type="ARBA" id="ARBA00022989"/>
    </source>
</evidence>
<dbReference type="InterPro" id="IPR036259">
    <property type="entry name" value="MFS_trans_sf"/>
</dbReference>
<feature type="transmembrane region" description="Helical" evidence="8">
    <location>
        <begin position="345"/>
        <end position="365"/>
    </location>
</feature>
<evidence type="ECO:0000313" key="11">
    <source>
        <dbReference type="Proteomes" id="UP000256869"/>
    </source>
</evidence>
<accession>A0A3D9HT81</accession>
<keyword evidence="6 8" id="KW-1133">Transmembrane helix</keyword>
<dbReference type="Proteomes" id="UP000256869">
    <property type="component" value="Unassembled WGS sequence"/>
</dbReference>
<evidence type="ECO:0000256" key="7">
    <source>
        <dbReference type="ARBA" id="ARBA00023136"/>
    </source>
</evidence>
<feature type="domain" description="Major facilitator superfamily (MFS) profile" evidence="9">
    <location>
        <begin position="12"/>
        <end position="398"/>
    </location>
</feature>
<dbReference type="GO" id="GO:0005886">
    <property type="term" value="C:plasma membrane"/>
    <property type="evidence" value="ECO:0007669"/>
    <property type="project" value="UniProtKB-SubCell"/>
</dbReference>
<reference evidence="10 11" key="1">
    <citation type="submission" date="2018-07" db="EMBL/GenBank/DDBJ databases">
        <title>Genomic Encyclopedia of Type Strains, Phase III (KMG-III): the genomes of soil and plant-associated and newly described type strains.</title>
        <authorList>
            <person name="Whitman W."/>
        </authorList>
    </citation>
    <scope>NUCLEOTIDE SEQUENCE [LARGE SCALE GENOMIC DNA]</scope>
    <source>
        <strain evidence="10 11">CECT 8236</strain>
    </source>
</reference>
<keyword evidence="11" id="KW-1185">Reference proteome</keyword>
<name>A0A3D9HT81_9BACL</name>
<keyword evidence="3 8" id="KW-0813">Transport</keyword>
<feature type="transmembrane region" description="Helical" evidence="8">
    <location>
        <begin position="161"/>
        <end position="186"/>
    </location>
</feature>
<feature type="transmembrane region" description="Helical" evidence="8">
    <location>
        <begin position="136"/>
        <end position="155"/>
    </location>
</feature>
<keyword evidence="5 8" id="KW-0812">Transmembrane</keyword>
<keyword evidence="4 8" id="KW-1003">Cell membrane</keyword>
<gene>
    <name evidence="10" type="ORF">DFP95_13412</name>
</gene>
<dbReference type="FunFam" id="1.20.1720.10:FF:000005">
    <property type="entry name" value="Bcr/CflA family efflux transporter"/>
    <property type="match status" value="1"/>
</dbReference>
<evidence type="ECO:0000313" key="10">
    <source>
        <dbReference type="EMBL" id="RED52571.1"/>
    </source>
</evidence>
<comment type="caution">
    <text evidence="10">The sequence shown here is derived from an EMBL/GenBank/DDBJ whole genome shotgun (WGS) entry which is preliminary data.</text>
</comment>
<dbReference type="GO" id="GO:0042910">
    <property type="term" value="F:xenobiotic transmembrane transporter activity"/>
    <property type="evidence" value="ECO:0007669"/>
    <property type="project" value="InterPro"/>
</dbReference>
<feature type="transmembrane region" description="Helical" evidence="8">
    <location>
        <begin position="216"/>
        <end position="236"/>
    </location>
</feature>
<evidence type="ECO:0000256" key="3">
    <source>
        <dbReference type="ARBA" id="ARBA00022448"/>
    </source>
</evidence>
<dbReference type="InterPro" id="IPR020846">
    <property type="entry name" value="MFS_dom"/>
</dbReference>
<comment type="subcellular location">
    <subcellularLocation>
        <location evidence="1 8">Cell membrane</location>
        <topology evidence="1 8">Multi-pass membrane protein</topology>
    </subcellularLocation>
</comment>
<keyword evidence="7 8" id="KW-0472">Membrane</keyword>
<dbReference type="PROSITE" id="PS50850">
    <property type="entry name" value="MFS"/>
    <property type="match status" value="1"/>
</dbReference>
<dbReference type="EMBL" id="QRDY01000034">
    <property type="protein sequence ID" value="RED52571.1"/>
    <property type="molecule type" value="Genomic_DNA"/>
</dbReference>
<dbReference type="Gene3D" id="1.20.1720.10">
    <property type="entry name" value="Multidrug resistance protein D"/>
    <property type="match status" value="1"/>
</dbReference>
<dbReference type="InterPro" id="IPR011701">
    <property type="entry name" value="MFS"/>
</dbReference>
<dbReference type="RefSeq" id="WP_115995774.1">
    <property type="nucleotide sequence ID" value="NZ_QRDY01000034.1"/>
</dbReference>
<evidence type="ECO:0000259" key="9">
    <source>
        <dbReference type="PROSITE" id="PS50850"/>
    </source>
</evidence>
<dbReference type="Pfam" id="PF07690">
    <property type="entry name" value="MFS_1"/>
    <property type="match status" value="1"/>
</dbReference>
<feature type="transmembrane region" description="Helical" evidence="8">
    <location>
        <begin position="46"/>
        <end position="66"/>
    </location>
</feature>
<evidence type="ECO:0000256" key="4">
    <source>
        <dbReference type="ARBA" id="ARBA00022475"/>
    </source>
</evidence>
<organism evidence="10 11">
    <name type="scientific">Cohnella lupini</name>
    <dbReference type="NCBI Taxonomy" id="1294267"/>
    <lineage>
        <taxon>Bacteria</taxon>
        <taxon>Bacillati</taxon>
        <taxon>Bacillota</taxon>
        <taxon>Bacilli</taxon>
        <taxon>Bacillales</taxon>
        <taxon>Paenibacillaceae</taxon>
        <taxon>Cohnella</taxon>
    </lineage>
</organism>
<proteinExistence type="inferred from homology"/>
<feature type="transmembrane region" description="Helical" evidence="8">
    <location>
        <begin position="308"/>
        <end position="333"/>
    </location>
</feature>
<dbReference type="PANTHER" id="PTHR23502:SF132">
    <property type="entry name" value="POLYAMINE TRANSPORTER 2-RELATED"/>
    <property type="match status" value="1"/>
</dbReference>
<feature type="transmembrane region" description="Helical" evidence="8">
    <location>
        <begin position="103"/>
        <end position="124"/>
    </location>
</feature>
<evidence type="ECO:0000256" key="8">
    <source>
        <dbReference type="RuleBase" id="RU365088"/>
    </source>
</evidence>
<dbReference type="GO" id="GO:1990961">
    <property type="term" value="P:xenobiotic detoxification by transmembrane export across the plasma membrane"/>
    <property type="evidence" value="ECO:0007669"/>
    <property type="project" value="InterPro"/>
</dbReference>
<dbReference type="InterPro" id="IPR004812">
    <property type="entry name" value="Efflux_drug-R_Bcr/CmlA"/>
</dbReference>
<dbReference type="AlphaFoldDB" id="A0A3D9HT81"/>
<feature type="transmembrane region" description="Helical" evidence="8">
    <location>
        <begin position="78"/>
        <end position="97"/>
    </location>
</feature>
<dbReference type="SUPFAM" id="SSF103473">
    <property type="entry name" value="MFS general substrate transporter"/>
    <property type="match status" value="1"/>
</dbReference>
<sequence length="414" mass="43617">MSATQKVNRIRLVLLLGAFSALGPLTIDMYLPSFPQIVESFGTQASLVQLSLTACLIGLALGQIIMGPLSDVHGRRKPVIISLILYLAASFVCAIAPDIYWFIAARFVQGFAASAGIVIARAIVRDVYDGPELTKFFSMLMLVNNLFPMIAPMAGSGVISFTTWVGVFVVLGIVGLVLVIIATMNLKETLPVEKRVSGNFGELLTGMKALLKDRQFLGFALAQGIMVGGVFAYVSGTPFIYQNIYGASPQLFALLFASNGISLIIGSQVVGRYSKVFSERKFVVLGLLISCVASLAALLVILLHGPLIALVIPLFFFVASIGMTSTAAFVLAIGSQGQRAGSASALLGLLPFVLGACTSPLVGIAGENSAVPMGVIILTTSLLALFSYFGLAQKPKADIANTNVATKRVATKAQ</sequence>
<dbReference type="NCBIfam" id="TIGR00710">
    <property type="entry name" value="efflux_Bcr_CflA"/>
    <property type="match status" value="1"/>
</dbReference>
<comment type="similarity">
    <text evidence="2 8">Belongs to the major facilitator superfamily. Bcr/CmlA family.</text>
</comment>
<feature type="transmembrane region" description="Helical" evidence="8">
    <location>
        <begin position="282"/>
        <end position="302"/>
    </location>
</feature>
<evidence type="ECO:0000256" key="5">
    <source>
        <dbReference type="ARBA" id="ARBA00022692"/>
    </source>
</evidence>
<protein>
    <recommendedName>
        <fullName evidence="8">Bcr/CflA family efflux transporter</fullName>
    </recommendedName>
</protein>
<evidence type="ECO:0000256" key="1">
    <source>
        <dbReference type="ARBA" id="ARBA00004651"/>
    </source>
</evidence>
<evidence type="ECO:0000256" key="2">
    <source>
        <dbReference type="ARBA" id="ARBA00006236"/>
    </source>
</evidence>
<feature type="transmembrane region" description="Helical" evidence="8">
    <location>
        <begin position="371"/>
        <end position="391"/>
    </location>
</feature>
<feature type="transmembrane region" description="Helical" evidence="8">
    <location>
        <begin position="12"/>
        <end position="31"/>
    </location>
</feature>
<dbReference type="CDD" id="cd17320">
    <property type="entry name" value="MFS_MdfA_MDR_like"/>
    <property type="match status" value="1"/>
</dbReference>
<dbReference type="PANTHER" id="PTHR23502">
    <property type="entry name" value="MAJOR FACILITATOR SUPERFAMILY"/>
    <property type="match status" value="1"/>
</dbReference>
<feature type="transmembrane region" description="Helical" evidence="8">
    <location>
        <begin position="251"/>
        <end position="270"/>
    </location>
</feature>